<evidence type="ECO:0000313" key="1">
    <source>
        <dbReference type="EMBL" id="QRF67789.1"/>
    </source>
</evidence>
<sequence>MNVIEKVRLNREEFVNWLGKSLSGPQVLPRSSISTIKKPSDVVLVGPENQMDASPIVFIPQEQMHDFFAFVSTYTNVRPFTAFFRVLPLEFAPVFENSSEPARQSRIVGKCVAGAAMAEAWVASSRGSERPRNVYPLLLSTLSSALGQAVQRGYDSALVDWIAHEWVEMRGQSADPNLSQDLSGIKNAWSIMGLATSPAKSLIARDKEISAKEAKIIVGFLSAAIEVGSIKPEMLRALAPLSPVIDLEKLLSASREERISSFNRVILNFKERGDRGLKAEFVAGLILAISGNGSFDLLRSAREFDGWLEGATTWFGICAALFEDGSLLTYGNSAGRRFVRDLVIRDAPFEEPRGDINSTEYRFLLLSGVDQFSSSVPNSLDVEIVPGVLSRVTSEPEEKSAERRYHAEELFKSLDEARYIIDRARHAALSFAEIGRAGSRYRAPRSTRSKK</sequence>
<dbReference type="RefSeq" id="WP_156145477.1">
    <property type="nucleotide sequence ID" value="NZ_CP047166.1"/>
</dbReference>
<reference evidence="1 2" key="1">
    <citation type="submission" date="2019-12" db="EMBL/GenBank/DDBJ databases">
        <title>Complete Genome Sequence of a Quorum-Sensing Bacterium,Rhodobacteraceae bacterium C31, Isolated from a marine microalgae symbiotic bacteria.</title>
        <authorList>
            <person name="Zhang Y."/>
        </authorList>
    </citation>
    <scope>NUCLEOTIDE SEQUENCE [LARGE SCALE GENOMIC DNA]</scope>
    <source>
        <strain evidence="1 2">C31</strain>
    </source>
</reference>
<dbReference type="Proteomes" id="UP000596387">
    <property type="component" value="Chromosome"/>
</dbReference>
<accession>A0ABX7FBD1</accession>
<proteinExistence type="predicted"/>
<evidence type="ECO:0000313" key="2">
    <source>
        <dbReference type="Proteomes" id="UP000596387"/>
    </source>
</evidence>
<name>A0ABX7FBD1_9RHOB</name>
<gene>
    <name evidence="1" type="ORF">GQA70_16650</name>
</gene>
<keyword evidence="2" id="KW-1185">Reference proteome</keyword>
<protein>
    <submittedName>
        <fullName evidence="1">Uncharacterized protein</fullName>
    </submittedName>
</protein>
<organism evidence="1 2">
    <name type="scientific">Ponticoccus alexandrii</name>
    <dbReference type="NCBI Taxonomy" id="1943633"/>
    <lineage>
        <taxon>Bacteria</taxon>
        <taxon>Pseudomonadati</taxon>
        <taxon>Pseudomonadota</taxon>
        <taxon>Alphaproteobacteria</taxon>
        <taxon>Rhodobacterales</taxon>
        <taxon>Roseobacteraceae</taxon>
        <taxon>Ponticoccus</taxon>
    </lineage>
</organism>
<dbReference type="EMBL" id="CP047166">
    <property type="protein sequence ID" value="QRF67789.1"/>
    <property type="molecule type" value="Genomic_DNA"/>
</dbReference>